<dbReference type="PANTHER" id="PTHR43156:SF2">
    <property type="entry name" value="STAGE II SPORULATION PROTEIN E"/>
    <property type="match status" value="1"/>
</dbReference>
<feature type="region of interest" description="Disordered" evidence="2">
    <location>
        <begin position="472"/>
        <end position="511"/>
    </location>
</feature>
<dbReference type="SUPFAM" id="SSF55781">
    <property type="entry name" value="GAF domain-like"/>
    <property type="match status" value="1"/>
</dbReference>
<dbReference type="Pfam" id="PF00989">
    <property type="entry name" value="PAS"/>
    <property type="match status" value="1"/>
</dbReference>
<dbReference type="SMART" id="SM00091">
    <property type="entry name" value="PAS"/>
    <property type="match status" value="1"/>
</dbReference>
<dbReference type="InterPro" id="IPR001932">
    <property type="entry name" value="PPM-type_phosphatase-like_dom"/>
</dbReference>
<dbReference type="InterPro" id="IPR013767">
    <property type="entry name" value="PAS_fold"/>
</dbReference>
<keyword evidence="5" id="KW-1185">Reference proteome</keyword>
<gene>
    <name evidence="4" type="ORF">AB0470_16555</name>
</gene>
<dbReference type="RefSeq" id="WP_239513220.1">
    <property type="nucleotide sequence ID" value="NZ_JBFAUJ010000006.1"/>
</dbReference>
<comment type="caution">
    <text evidence="4">The sequence shown here is derived from an EMBL/GenBank/DDBJ whole genome shotgun (WGS) entry which is preliminary data.</text>
</comment>
<dbReference type="PANTHER" id="PTHR43156">
    <property type="entry name" value="STAGE II SPORULATION PROTEIN E-RELATED"/>
    <property type="match status" value="1"/>
</dbReference>
<dbReference type="Gene3D" id="3.30.450.40">
    <property type="match status" value="1"/>
</dbReference>
<dbReference type="Pfam" id="PF13581">
    <property type="entry name" value="HATPase_c_2"/>
    <property type="match status" value="1"/>
</dbReference>
<dbReference type="NCBIfam" id="TIGR00229">
    <property type="entry name" value="sensory_box"/>
    <property type="match status" value="1"/>
</dbReference>
<dbReference type="SMART" id="SM00331">
    <property type="entry name" value="PP2C_SIG"/>
    <property type="match status" value="1"/>
</dbReference>
<feature type="region of interest" description="Disordered" evidence="2">
    <location>
        <begin position="218"/>
        <end position="241"/>
    </location>
</feature>
<dbReference type="Gene3D" id="3.30.450.20">
    <property type="entry name" value="PAS domain"/>
    <property type="match status" value="1"/>
</dbReference>
<evidence type="ECO:0000313" key="5">
    <source>
        <dbReference type="Proteomes" id="UP001553148"/>
    </source>
</evidence>
<dbReference type="CDD" id="cd00130">
    <property type="entry name" value="PAS"/>
    <property type="match status" value="1"/>
</dbReference>
<dbReference type="Gene3D" id="3.30.565.10">
    <property type="entry name" value="Histidine kinase-like ATPase, C-terminal domain"/>
    <property type="match status" value="1"/>
</dbReference>
<dbReference type="InterPro" id="IPR036457">
    <property type="entry name" value="PPM-type-like_dom_sf"/>
</dbReference>
<dbReference type="InterPro" id="IPR003594">
    <property type="entry name" value="HATPase_dom"/>
</dbReference>
<dbReference type="InterPro" id="IPR003018">
    <property type="entry name" value="GAF"/>
</dbReference>
<evidence type="ECO:0000256" key="1">
    <source>
        <dbReference type="ARBA" id="ARBA00022801"/>
    </source>
</evidence>
<evidence type="ECO:0000313" key="4">
    <source>
        <dbReference type="EMBL" id="MEV8461149.1"/>
    </source>
</evidence>
<protein>
    <submittedName>
        <fullName evidence="4">SpoIIE family protein phosphatase</fullName>
    </submittedName>
</protein>
<dbReference type="CDD" id="cd16936">
    <property type="entry name" value="HATPase_RsbW-like"/>
    <property type="match status" value="1"/>
</dbReference>
<dbReference type="SMART" id="SM00065">
    <property type="entry name" value="GAF"/>
    <property type="match status" value="1"/>
</dbReference>
<name>A0ABV3KPA7_STRGS</name>
<dbReference type="SUPFAM" id="SSF55785">
    <property type="entry name" value="PYP-like sensor domain (PAS domain)"/>
    <property type="match status" value="1"/>
</dbReference>
<evidence type="ECO:0000256" key="2">
    <source>
        <dbReference type="SAM" id="MobiDB-lite"/>
    </source>
</evidence>
<dbReference type="InterPro" id="IPR036890">
    <property type="entry name" value="HATPase_C_sf"/>
</dbReference>
<dbReference type="InterPro" id="IPR000014">
    <property type="entry name" value="PAS"/>
</dbReference>
<dbReference type="Pfam" id="PF07228">
    <property type="entry name" value="SpoIIE"/>
    <property type="match status" value="1"/>
</dbReference>
<organism evidence="4 5">
    <name type="scientific">Streptomyces griseosporeus</name>
    <dbReference type="NCBI Taxonomy" id="1910"/>
    <lineage>
        <taxon>Bacteria</taxon>
        <taxon>Bacillati</taxon>
        <taxon>Actinomycetota</taxon>
        <taxon>Actinomycetes</taxon>
        <taxon>Kitasatosporales</taxon>
        <taxon>Streptomycetaceae</taxon>
        <taxon>Streptomyces</taxon>
    </lineage>
</organism>
<dbReference type="InterPro" id="IPR029016">
    <property type="entry name" value="GAF-like_dom_sf"/>
</dbReference>
<accession>A0ABV3KPA7</accession>
<dbReference type="PROSITE" id="PS50112">
    <property type="entry name" value="PAS"/>
    <property type="match status" value="1"/>
</dbReference>
<dbReference type="Gene3D" id="3.60.40.10">
    <property type="entry name" value="PPM-type phosphatase domain"/>
    <property type="match status" value="1"/>
</dbReference>
<dbReference type="Pfam" id="PF01590">
    <property type="entry name" value="GAF"/>
    <property type="match status" value="1"/>
</dbReference>
<proteinExistence type="predicted"/>
<feature type="domain" description="PAS" evidence="3">
    <location>
        <begin position="366"/>
        <end position="411"/>
    </location>
</feature>
<reference evidence="4 5" key="1">
    <citation type="submission" date="2024-06" db="EMBL/GenBank/DDBJ databases">
        <title>The Natural Products Discovery Center: Release of the First 8490 Sequenced Strains for Exploring Actinobacteria Biosynthetic Diversity.</title>
        <authorList>
            <person name="Kalkreuter E."/>
            <person name="Kautsar S.A."/>
            <person name="Yang D."/>
            <person name="Bader C.D."/>
            <person name="Teijaro C.N."/>
            <person name="Fluegel L."/>
            <person name="Davis C.M."/>
            <person name="Simpson J.R."/>
            <person name="Lauterbach L."/>
            <person name="Steele A.D."/>
            <person name="Gui C."/>
            <person name="Meng S."/>
            <person name="Li G."/>
            <person name="Viehrig K."/>
            <person name="Ye F."/>
            <person name="Su P."/>
            <person name="Kiefer A.F."/>
            <person name="Nichols A."/>
            <person name="Cepeda A.J."/>
            <person name="Yan W."/>
            <person name="Fan B."/>
            <person name="Jiang Y."/>
            <person name="Adhikari A."/>
            <person name="Zheng C.-J."/>
            <person name="Schuster L."/>
            <person name="Cowan T.M."/>
            <person name="Smanski M.J."/>
            <person name="Chevrette M.G."/>
            <person name="De Carvalho L.P.S."/>
            <person name="Shen B."/>
        </authorList>
    </citation>
    <scope>NUCLEOTIDE SEQUENCE [LARGE SCALE GENOMIC DNA]</scope>
    <source>
        <strain evidence="4 5">NPDC052360</strain>
    </source>
</reference>
<dbReference type="EMBL" id="JBFAUJ010000006">
    <property type="protein sequence ID" value="MEV8461149.1"/>
    <property type="molecule type" value="Genomic_DNA"/>
</dbReference>
<evidence type="ECO:0000259" key="3">
    <source>
        <dbReference type="PROSITE" id="PS50112"/>
    </source>
</evidence>
<keyword evidence="1" id="KW-0378">Hydrolase</keyword>
<dbReference type="Proteomes" id="UP001553148">
    <property type="component" value="Unassembled WGS sequence"/>
</dbReference>
<dbReference type="InterPro" id="IPR052016">
    <property type="entry name" value="Bact_Sigma-Reg"/>
</dbReference>
<sequence length="931" mass="99551">MGSPSPPGAPSRRLSPTAANVAVARRFVRSALSDVPPDMVDTAELLVGELVTNAVIHARTEIETRVWVTEGRVHVRVSDLRPDRGLVPHDRHPYACTGRGLALVEELSTSHGAHSGEDRKTVWFELWPGAPAPPTSAWETVAPSDDTVSVALSDVPYALYWAAQQQWEGLLRELLLALPGGVGAAANGVERVAARVGAEGGPEEGLGAGACAAALRGGAETGGGHEPDWAGAESDWAGPEPDWAGVPLEDLVVAQDMSNVICASMTAAVEQETPDSSTLSLLVAFPKHAVTAVRTLRRVLDEADAAAQQGSLLVLPSLPQIRAFRHWLLDQIAEQLEGGRPTAWTLVPGAPSDTPTDLAPWDASEVEASNVPTIAADDRNRIIGVNSSAASLLGWDAHDLVGKRLTVLMPEHLRGRHTAAFTSLLLTGVPRILGRSIPVPALHRDGRVVPVRLRIETQESIDGRTVFVAQLTARTAPSAPSRDPSDRRHTTRPAPGPVHLPTTRKKSRKANFDRSAPEWLPVFAETGRAMASAHDVEAVLRRVCHVLTQGLADWCAADLFDEAGHLKRVCVVHRDPRVHVSGDHLGMLPPVSEATQGSLPRVLRGAGPLLLTLTPPRGQAQSPLEARQLELVEELGGRSAVVAPLRAHREILGALTLVRVRDEHPFTKDDIPQIGDLVRSIALGVDSARLHRHIRSTAEELQRALLPELPRTGQLEMAARYVPSSTTAEVGGDWYDAFTLPGGDTALVIGDVSGHDLRAAVAMSALRNMLRGLAVDGEEPPGDVLRRLDLATHTLDPHATATCVYALIKGQEGGPWDLYHSSAGHLPPLLATQDGETRYLDAGRGMLIGMDPGLPRHSACDALPPHSTLLLFTDGLIERRGESLDDAMARLSRHAAAHARAPLDVFCDELIIKFGADNTDDIALLALRPTP</sequence>
<dbReference type="SUPFAM" id="SSF81606">
    <property type="entry name" value="PP2C-like"/>
    <property type="match status" value="1"/>
</dbReference>
<dbReference type="SUPFAM" id="SSF55874">
    <property type="entry name" value="ATPase domain of HSP90 chaperone/DNA topoisomerase II/histidine kinase"/>
    <property type="match status" value="1"/>
</dbReference>
<dbReference type="InterPro" id="IPR035965">
    <property type="entry name" value="PAS-like_dom_sf"/>
</dbReference>